<protein>
    <recommendedName>
        <fullName evidence="6">TF-B3 domain-containing protein</fullName>
    </recommendedName>
</protein>
<dbReference type="GO" id="GO:0005634">
    <property type="term" value="C:nucleus"/>
    <property type="evidence" value="ECO:0007669"/>
    <property type="project" value="UniProtKB-SubCell"/>
</dbReference>
<reference evidence="7" key="2">
    <citation type="submission" date="2023-02" db="EMBL/GenBank/DDBJ databases">
        <authorList>
            <person name="Swenson N.G."/>
            <person name="Wegrzyn J.L."/>
            <person name="Mcevoy S.L."/>
        </authorList>
    </citation>
    <scope>NUCLEOTIDE SEQUENCE</scope>
    <source>
        <strain evidence="7">91603</strain>
        <tissue evidence="7">Leaf</tissue>
    </source>
</reference>
<dbReference type="Gene3D" id="2.40.330.10">
    <property type="entry name" value="DNA-binding pseudobarrel domain"/>
    <property type="match status" value="1"/>
</dbReference>
<keyword evidence="9" id="KW-1185">Reference proteome</keyword>
<evidence type="ECO:0000313" key="8">
    <source>
        <dbReference type="EMBL" id="KAI9187488.1"/>
    </source>
</evidence>
<dbReference type="SUPFAM" id="SSF101936">
    <property type="entry name" value="DNA-binding pseudobarrel domain"/>
    <property type="match status" value="1"/>
</dbReference>
<keyword evidence="5" id="KW-0539">Nucleus</keyword>
<proteinExistence type="predicted"/>
<dbReference type="GO" id="GO:0003677">
    <property type="term" value="F:DNA binding"/>
    <property type="evidence" value="ECO:0007669"/>
    <property type="project" value="UniProtKB-KW"/>
</dbReference>
<sequence>MPHNFKISKLLSEYDITKKLVLPNRILVHIPIPQGVHFVDLQAMDTMEQIWTLRYYTRPSGNRKGPVFTVGWLGFVQNKSLEVGDKLIFCGHQFRAAGGELQMQYKIQVTRKSNVNYQGEPISLDVENFL</sequence>
<dbReference type="InterPro" id="IPR015300">
    <property type="entry name" value="DNA-bd_pseudobarrel_sf"/>
</dbReference>
<evidence type="ECO:0000256" key="4">
    <source>
        <dbReference type="ARBA" id="ARBA00023163"/>
    </source>
</evidence>
<dbReference type="PROSITE" id="PS50863">
    <property type="entry name" value="B3"/>
    <property type="match status" value="1"/>
</dbReference>
<dbReference type="InterPro" id="IPR003340">
    <property type="entry name" value="B3_DNA-bd"/>
</dbReference>
<evidence type="ECO:0000256" key="3">
    <source>
        <dbReference type="ARBA" id="ARBA00023125"/>
    </source>
</evidence>
<keyword evidence="4" id="KW-0804">Transcription</keyword>
<evidence type="ECO:0000256" key="2">
    <source>
        <dbReference type="ARBA" id="ARBA00023015"/>
    </source>
</evidence>
<name>A0AAD5J4T1_ACENE</name>
<evidence type="ECO:0000313" key="7">
    <source>
        <dbReference type="EMBL" id="KAI9185517.1"/>
    </source>
</evidence>
<evidence type="ECO:0000259" key="6">
    <source>
        <dbReference type="PROSITE" id="PS50863"/>
    </source>
</evidence>
<reference evidence="7" key="1">
    <citation type="journal article" date="2022" name="Plant J.">
        <title>Strategies of tolerance reflected in two North American maple genomes.</title>
        <authorList>
            <person name="McEvoy S.L."/>
            <person name="Sezen U.U."/>
            <person name="Trouern-Trend A."/>
            <person name="McMahon S.M."/>
            <person name="Schaberg P.G."/>
            <person name="Yang J."/>
            <person name="Wegrzyn J.L."/>
            <person name="Swenson N.G."/>
        </authorList>
    </citation>
    <scope>NUCLEOTIDE SEQUENCE</scope>
    <source>
        <strain evidence="7">91603</strain>
    </source>
</reference>
<organism evidence="7 9">
    <name type="scientific">Acer negundo</name>
    <name type="common">Box elder</name>
    <dbReference type="NCBI Taxonomy" id="4023"/>
    <lineage>
        <taxon>Eukaryota</taxon>
        <taxon>Viridiplantae</taxon>
        <taxon>Streptophyta</taxon>
        <taxon>Embryophyta</taxon>
        <taxon>Tracheophyta</taxon>
        <taxon>Spermatophyta</taxon>
        <taxon>Magnoliopsida</taxon>
        <taxon>eudicotyledons</taxon>
        <taxon>Gunneridae</taxon>
        <taxon>Pentapetalae</taxon>
        <taxon>rosids</taxon>
        <taxon>malvids</taxon>
        <taxon>Sapindales</taxon>
        <taxon>Sapindaceae</taxon>
        <taxon>Hippocastanoideae</taxon>
        <taxon>Acereae</taxon>
        <taxon>Acer</taxon>
    </lineage>
</organism>
<comment type="subcellular location">
    <subcellularLocation>
        <location evidence="1">Nucleus</location>
    </subcellularLocation>
</comment>
<evidence type="ECO:0000313" key="9">
    <source>
        <dbReference type="Proteomes" id="UP001064489"/>
    </source>
</evidence>
<dbReference type="EMBL" id="JAJSOW010000100">
    <property type="protein sequence ID" value="KAI9185517.1"/>
    <property type="molecule type" value="Genomic_DNA"/>
</dbReference>
<dbReference type="AlphaFoldDB" id="A0AAD5J4T1"/>
<dbReference type="CDD" id="cd10017">
    <property type="entry name" value="B3_DNA"/>
    <property type="match status" value="1"/>
</dbReference>
<dbReference type="Proteomes" id="UP001064489">
    <property type="component" value="Chromosome 3"/>
</dbReference>
<keyword evidence="3" id="KW-0238">DNA-binding</keyword>
<gene>
    <name evidence="7" type="ORF">LWI28_008087</name>
    <name evidence="8" type="ORF">LWI28_028758</name>
</gene>
<comment type="caution">
    <text evidence="7">The sequence shown here is derived from an EMBL/GenBank/DDBJ whole genome shotgun (WGS) entry which is preliminary data.</text>
</comment>
<dbReference type="Pfam" id="PF02362">
    <property type="entry name" value="B3"/>
    <property type="match status" value="1"/>
</dbReference>
<dbReference type="EMBL" id="JAJSOW010000100">
    <property type="protein sequence ID" value="KAI9187488.1"/>
    <property type="molecule type" value="Genomic_DNA"/>
</dbReference>
<accession>A0AAD5J4T1</accession>
<evidence type="ECO:0000256" key="1">
    <source>
        <dbReference type="ARBA" id="ARBA00004123"/>
    </source>
</evidence>
<feature type="domain" description="TF-B3" evidence="6">
    <location>
        <begin position="1"/>
        <end position="113"/>
    </location>
</feature>
<evidence type="ECO:0000256" key="5">
    <source>
        <dbReference type="ARBA" id="ARBA00023242"/>
    </source>
</evidence>
<keyword evidence="2" id="KW-0805">Transcription regulation</keyword>